<evidence type="ECO:0000313" key="3">
    <source>
        <dbReference type="Proteomes" id="UP000747110"/>
    </source>
</evidence>
<proteinExistence type="predicted"/>
<dbReference type="EMBL" id="BNCQ01000020">
    <property type="protein sequence ID" value="GIM06181.1"/>
    <property type="molecule type" value="Genomic_DNA"/>
</dbReference>
<organism evidence="1 3">
    <name type="scientific">Volvox reticuliferus</name>
    <dbReference type="NCBI Taxonomy" id="1737510"/>
    <lineage>
        <taxon>Eukaryota</taxon>
        <taxon>Viridiplantae</taxon>
        <taxon>Chlorophyta</taxon>
        <taxon>core chlorophytes</taxon>
        <taxon>Chlorophyceae</taxon>
        <taxon>CS clade</taxon>
        <taxon>Chlamydomonadales</taxon>
        <taxon>Volvocaceae</taxon>
        <taxon>Volvox</taxon>
    </lineage>
</organism>
<name>A0A8J4FR44_9CHLO</name>
<dbReference type="Proteomes" id="UP000747110">
    <property type="component" value="Unassembled WGS sequence"/>
</dbReference>
<evidence type="ECO:0000313" key="2">
    <source>
        <dbReference type="EMBL" id="GIM06181.1"/>
    </source>
</evidence>
<evidence type="ECO:0000313" key="1">
    <source>
        <dbReference type="EMBL" id="GIL83778.1"/>
    </source>
</evidence>
<dbReference type="Proteomes" id="UP000722791">
    <property type="component" value="Unassembled WGS sequence"/>
</dbReference>
<sequence length="287" mass="31617">MAVVVPRHLEELVMREPHGRGRRDGRKLGVSSDLERQGRSHKFQIMYEDGEIEEVGLPELHARLASTTLGKKAARSTAVQQGASADWALEGVRAVEAALGQGMPGWHSRTKVVALHTALTRPDLVQYQPSTVELGDLLSILMLEKTRRVFLPFGWTEELRAILLEAGCSVRQLLSTGIRESVGPGALASRGMPCADAVVFGSSSKLLDLILPSVVEQDGIVTAARVPIEYITMGDEARVKWLRARQDEGRMVLCRSGRCLWVVIFTTVFWKDGLFRGAGDTFEMLKV</sequence>
<dbReference type="AlphaFoldDB" id="A0A8J4FR44"/>
<keyword evidence="3" id="KW-1185">Reference proteome</keyword>
<protein>
    <submittedName>
        <fullName evidence="1">Uncharacterized protein</fullName>
    </submittedName>
</protein>
<gene>
    <name evidence="1" type="ORF">Vretifemale_12535</name>
    <name evidence="2" type="ORF">Vretimale_10574</name>
</gene>
<comment type="caution">
    <text evidence="1">The sequence shown here is derived from an EMBL/GenBank/DDBJ whole genome shotgun (WGS) entry which is preliminary data.</text>
</comment>
<dbReference type="EMBL" id="BNCP01000027">
    <property type="protein sequence ID" value="GIL83778.1"/>
    <property type="molecule type" value="Genomic_DNA"/>
</dbReference>
<reference evidence="1" key="1">
    <citation type="journal article" date="2021" name="Proc. Natl. Acad. Sci. U.S.A.">
        <title>Three genomes in the algal genus Volvox reveal the fate of a haploid sex-determining region after a transition to homothallism.</title>
        <authorList>
            <person name="Yamamoto K."/>
            <person name="Hamaji T."/>
            <person name="Kawai-Toyooka H."/>
            <person name="Matsuzaki R."/>
            <person name="Takahashi F."/>
            <person name="Nishimura Y."/>
            <person name="Kawachi M."/>
            <person name="Noguchi H."/>
            <person name="Minakuchi Y."/>
            <person name="Umen J.G."/>
            <person name="Toyoda A."/>
            <person name="Nozaki H."/>
        </authorList>
    </citation>
    <scope>NUCLEOTIDE SEQUENCE</scope>
    <source>
        <strain evidence="2">NIES-3785</strain>
        <strain evidence="1">NIES-3786</strain>
    </source>
</reference>
<accession>A0A8J4FR44</accession>